<reference evidence="3" key="2">
    <citation type="submission" date="2018-07" db="EMBL/GenBank/DDBJ databases">
        <authorList>
            <person name="Quirk P.G."/>
            <person name="Krulwich T.A."/>
        </authorList>
    </citation>
    <scope>NUCLEOTIDE SEQUENCE</scope>
</reference>
<organism evidence="3">
    <name type="scientific">Culicoides sonorensis</name>
    <name type="common">Biting midge</name>
    <dbReference type="NCBI Taxonomy" id="179676"/>
    <lineage>
        <taxon>Eukaryota</taxon>
        <taxon>Metazoa</taxon>
        <taxon>Ecdysozoa</taxon>
        <taxon>Arthropoda</taxon>
        <taxon>Hexapoda</taxon>
        <taxon>Insecta</taxon>
        <taxon>Pterygota</taxon>
        <taxon>Neoptera</taxon>
        <taxon>Endopterygota</taxon>
        <taxon>Diptera</taxon>
        <taxon>Nematocera</taxon>
        <taxon>Chironomoidea</taxon>
        <taxon>Ceratopogonidae</taxon>
        <taxon>Ceratopogoninae</taxon>
        <taxon>Culicoides</taxon>
        <taxon>Monoculicoides</taxon>
    </lineage>
</organism>
<dbReference type="EMBL" id="UFQS01000377">
    <property type="protein sequence ID" value="SSX03358.1"/>
    <property type="molecule type" value="Genomic_DNA"/>
</dbReference>
<evidence type="ECO:0000313" key="2">
    <source>
        <dbReference type="EMBL" id="SSX03358.1"/>
    </source>
</evidence>
<dbReference type="EMBL" id="UFQT01000377">
    <property type="protein sequence ID" value="SSX23724.1"/>
    <property type="molecule type" value="Genomic_DNA"/>
</dbReference>
<reference evidence="2" key="1">
    <citation type="submission" date="2018-04" db="EMBL/GenBank/DDBJ databases">
        <authorList>
            <person name="Go L.Y."/>
            <person name="Mitchell J.A."/>
        </authorList>
    </citation>
    <scope>NUCLEOTIDE SEQUENCE</scope>
    <source>
        <tissue evidence="2">Whole organism</tissue>
    </source>
</reference>
<dbReference type="AlphaFoldDB" id="A0A336M0G5"/>
<feature type="chain" id="PRO_5036062269" evidence="1">
    <location>
        <begin position="24"/>
        <end position="168"/>
    </location>
</feature>
<feature type="signal peptide" evidence="1">
    <location>
        <begin position="1"/>
        <end position="23"/>
    </location>
</feature>
<keyword evidence="1" id="KW-0732">Signal</keyword>
<accession>A0A336M0G5</accession>
<dbReference type="OMA" id="KICANDH"/>
<gene>
    <name evidence="3" type="primary">CSON009495</name>
</gene>
<dbReference type="VEuPathDB" id="VectorBase:CSON009495"/>
<evidence type="ECO:0000313" key="3">
    <source>
        <dbReference type="EMBL" id="SSX23724.1"/>
    </source>
</evidence>
<proteinExistence type="predicted"/>
<protein>
    <submittedName>
        <fullName evidence="3">CSON009495 protein</fullName>
    </submittedName>
</protein>
<name>A0A336M0G5_CULSO</name>
<sequence>MNKFKFFLVISFTICYFIEGGLCCDGFKIKVISIKNCGGASQVIKISENATLKLNKDCEVVPNNACVDSEAFKTAQVTFSISKNNIPVLNGNRDLCKTIEKANDEIKSILDMFGVPKKCPYAKTALCTTPDNKVNIMKHKAFLGMAMGRVSIHADIEHDTVRFFLNLR</sequence>
<evidence type="ECO:0000256" key="1">
    <source>
        <dbReference type="SAM" id="SignalP"/>
    </source>
</evidence>